<dbReference type="KEGG" id="mph:MLP_10800"/>
<keyword evidence="1" id="KW-0813">Transport</keyword>
<dbReference type="PROSITE" id="PS50893">
    <property type="entry name" value="ABC_TRANSPORTER_2"/>
    <property type="match status" value="2"/>
</dbReference>
<dbReference type="GO" id="GO:0016887">
    <property type="term" value="F:ATP hydrolysis activity"/>
    <property type="evidence" value="ECO:0007669"/>
    <property type="project" value="InterPro"/>
</dbReference>
<keyword evidence="8" id="KW-1185">Reference proteome</keyword>
<dbReference type="PANTHER" id="PTHR43790:SF9">
    <property type="entry name" value="GALACTOFURANOSE TRANSPORTER ATP-BINDING PROTEIN YTFR"/>
    <property type="match status" value="1"/>
</dbReference>
<accession>F5XNI0</accession>
<evidence type="ECO:0000259" key="6">
    <source>
        <dbReference type="PROSITE" id="PS50893"/>
    </source>
</evidence>
<dbReference type="Pfam" id="PF00005">
    <property type="entry name" value="ABC_tran"/>
    <property type="match status" value="2"/>
</dbReference>
<name>F5XNI0_MICPN</name>
<dbReference type="CDD" id="cd03216">
    <property type="entry name" value="ABC_Carb_Monos_I"/>
    <property type="match status" value="1"/>
</dbReference>
<dbReference type="SUPFAM" id="SSF52540">
    <property type="entry name" value="P-loop containing nucleoside triphosphate hydrolases"/>
    <property type="match status" value="2"/>
</dbReference>
<dbReference type="InterPro" id="IPR027417">
    <property type="entry name" value="P-loop_NTPase"/>
</dbReference>
<keyword evidence="2" id="KW-0677">Repeat</keyword>
<evidence type="ECO:0000256" key="4">
    <source>
        <dbReference type="ARBA" id="ARBA00022840"/>
    </source>
</evidence>
<evidence type="ECO:0000313" key="7">
    <source>
        <dbReference type="EMBL" id="BAK34094.1"/>
    </source>
</evidence>
<dbReference type="InterPro" id="IPR003593">
    <property type="entry name" value="AAA+_ATPase"/>
</dbReference>
<dbReference type="Proteomes" id="UP000007947">
    <property type="component" value="Chromosome"/>
</dbReference>
<feature type="region of interest" description="Disordered" evidence="5">
    <location>
        <begin position="1"/>
        <end position="70"/>
    </location>
</feature>
<reference evidence="7 8" key="1">
    <citation type="submission" date="2011-05" db="EMBL/GenBank/DDBJ databases">
        <title>Whole genome sequence of Microlunatus phosphovorus NM-1.</title>
        <authorList>
            <person name="Hosoyama A."/>
            <person name="Sasaki K."/>
            <person name="Harada T."/>
            <person name="Igarashi R."/>
            <person name="Kawakoshi A."/>
            <person name="Sasagawa M."/>
            <person name="Fukada J."/>
            <person name="Nakamura S."/>
            <person name="Katano Y."/>
            <person name="Hanada S."/>
            <person name="Kamagata Y."/>
            <person name="Nakamura N."/>
            <person name="Yamazaki S."/>
            <person name="Fujita N."/>
        </authorList>
    </citation>
    <scope>NUCLEOTIDE SEQUENCE [LARGE SCALE GENOMIC DNA]</scope>
    <source>
        <strain evidence="8">ATCC 700054 / DSM 10555 / JCM 9379 / NBRC 101784 / NCIMB 13414 / VKM Ac-1990 / NM-1</strain>
    </source>
</reference>
<organism evidence="7 8">
    <name type="scientific">Microlunatus phosphovorus (strain ATCC 700054 / DSM 10555 / JCM 9379 / NBRC 101784 / NCIMB 13414 / VKM Ac-1990 / NM-1)</name>
    <dbReference type="NCBI Taxonomy" id="1032480"/>
    <lineage>
        <taxon>Bacteria</taxon>
        <taxon>Bacillati</taxon>
        <taxon>Actinomycetota</taxon>
        <taxon>Actinomycetes</taxon>
        <taxon>Propionibacteriales</taxon>
        <taxon>Propionibacteriaceae</taxon>
        <taxon>Microlunatus</taxon>
    </lineage>
</organism>
<dbReference type="PROSITE" id="PS00211">
    <property type="entry name" value="ABC_TRANSPORTER_1"/>
    <property type="match status" value="1"/>
</dbReference>
<feature type="compositionally biased region" description="Polar residues" evidence="5">
    <location>
        <begin position="10"/>
        <end position="20"/>
    </location>
</feature>
<dbReference type="HOGENOM" id="CLU_000604_92_1_11"/>
<dbReference type="InterPro" id="IPR050107">
    <property type="entry name" value="ABC_carbohydrate_import_ATPase"/>
</dbReference>
<feature type="domain" description="ABC transporter" evidence="6">
    <location>
        <begin position="76"/>
        <end position="316"/>
    </location>
</feature>
<evidence type="ECO:0000256" key="3">
    <source>
        <dbReference type="ARBA" id="ARBA00022741"/>
    </source>
</evidence>
<gene>
    <name evidence="7" type="ordered locus">MLP_10800</name>
</gene>
<evidence type="ECO:0000313" key="8">
    <source>
        <dbReference type="Proteomes" id="UP000007947"/>
    </source>
</evidence>
<dbReference type="STRING" id="1032480.MLP_10800"/>
<proteinExistence type="predicted"/>
<sequence length="571" mass="60856">MPERADDSGSNRAATGTTEPSTPPGADGNVQDRSTHDTRPKEGTHSVVTHSNPAQAGPTPEDSARATAAEPRQVAFKAVGVKKHYPGVKALDGVELEGYAGSVLGICGANGAGKSTFAKLLAGVQTPTDGVINVTGYPHPVRNAAEAEQAGVLMMHQEPLIIDDFTVGENVWLYKLRAGKDIRPWAVKQETNDKRTREVLRGVGLGHLSTRDLAKDLGPGQRQMLSLSRAAVTTHKIMILDETTASTSEEHFNDILELVAREKAAGTSIIFVSHRLNEVFAMCDRIAVLRNGKLVKVLEAADTDADEITTLMIGQALKALDRPAAVQTSGAAPVLEVRDLHGGTARGVSFDVNPGEILGLYGLVGSGRSSVARTITGQRKAAGGTIKLHGTDVNLPTPTAAVAKRIAYLTEDRRLEGFVKDFDNGQNMSLVALPKMSTAGVVRSAEEKKRVRELIGEYQVKGGTTTYTSTLSGGNQQKVVVAKWLETDPDFVVLDEPTKGIDVGARANIYEIIHGVAARGKGVLVVSSEAEELLSLCHRILVMRNGQVVGEFDPEQADTDDLIRTALTHVD</sequence>
<protein>
    <submittedName>
        <fullName evidence="7">Putative sugar ABC transporter ATP-binding protein</fullName>
    </submittedName>
</protein>
<dbReference type="GO" id="GO:0005524">
    <property type="term" value="F:ATP binding"/>
    <property type="evidence" value="ECO:0007669"/>
    <property type="project" value="UniProtKB-KW"/>
</dbReference>
<dbReference type="Gene3D" id="3.40.50.300">
    <property type="entry name" value="P-loop containing nucleotide triphosphate hydrolases"/>
    <property type="match status" value="2"/>
</dbReference>
<dbReference type="EMBL" id="AP012204">
    <property type="protein sequence ID" value="BAK34094.1"/>
    <property type="molecule type" value="Genomic_DNA"/>
</dbReference>
<keyword evidence="4 7" id="KW-0067">ATP-binding</keyword>
<keyword evidence="3" id="KW-0547">Nucleotide-binding</keyword>
<dbReference type="eggNOG" id="COG1129">
    <property type="taxonomic scope" value="Bacteria"/>
</dbReference>
<dbReference type="AlphaFoldDB" id="F5XNI0"/>
<dbReference type="CDD" id="cd03215">
    <property type="entry name" value="ABC_Carb_Monos_II"/>
    <property type="match status" value="1"/>
</dbReference>
<evidence type="ECO:0000256" key="2">
    <source>
        <dbReference type="ARBA" id="ARBA00022737"/>
    </source>
</evidence>
<dbReference type="PANTHER" id="PTHR43790">
    <property type="entry name" value="CARBOHYDRATE TRANSPORT ATP-BINDING PROTEIN MG119-RELATED"/>
    <property type="match status" value="1"/>
</dbReference>
<evidence type="ECO:0000256" key="5">
    <source>
        <dbReference type="SAM" id="MobiDB-lite"/>
    </source>
</evidence>
<dbReference type="InterPro" id="IPR003439">
    <property type="entry name" value="ABC_transporter-like_ATP-bd"/>
</dbReference>
<feature type="domain" description="ABC transporter" evidence="6">
    <location>
        <begin position="326"/>
        <end position="570"/>
    </location>
</feature>
<evidence type="ECO:0000256" key="1">
    <source>
        <dbReference type="ARBA" id="ARBA00022448"/>
    </source>
</evidence>
<dbReference type="SMART" id="SM00382">
    <property type="entry name" value="AAA"/>
    <property type="match status" value="2"/>
</dbReference>
<dbReference type="InterPro" id="IPR017871">
    <property type="entry name" value="ABC_transporter-like_CS"/>
</dbReference>
<feature type="compositionally biased region" description="Basic and acidic residues" evidence="5">
    <location>
        <begin position="33"/>
        <end position="44"/>
    </location>
</feature>